<dbReference type="InterPro" id="IPR015621">
    <property type="entry name" value="IL-1_rcpt_fam"/>
</dbReference>
<evidence type="ECO:0000256" key="1">
    <source>
        <dbReference type="ARBA" id="ARBA00023157"/>
    </source>
</evidence>
<keyword evidence="6" id="KW-1185">Reference proteome</keyword>
<evidence type="ECO:0000256" key="3">
    <source>
        <dbReference type="ARBA" id="ARBA00023319"/>
    </source>
</evidence>
<evidence type="ECO:0000313" key="5">
    <source>
        <dbReference type="EMBL" id="MED6249577.1"/>
    </source>
</evidence>
<comment type="caution">
    <text evidence="5">The sequence shown here is derived from an EMBL/GenBank/DDBJ whole genome shotgun (WGS) entry which is preliminary data.</text>
</comment>
<dbReference type="PRINTS" id="PR01537">
    <property type="entry name" value="INTRLKN1R1F"/>
</dbReference>
<dbReference type="InterPro" id="IPR000157">
    <property type="entry name" value="TIR_dom"/>
</dbReference>
<accession>A0ABU7BGC3</accession>
<feature type="domain" description="TIR" evidence="4">
    <location>
        <begin position="1"/>
        <end position="98"/>
    </location>
</feature>
<gene>
    <name evidence="5" type="ORF">ATANTOWER_016412</name>
</gene>
<keyword evidence="3" id="KW-0393">Immunoglobulin domain</keyword>
<dbReference type="Proteomes" id="UP001345963">
    <property type="component" value="Unassembled WGS sequence"/>
</dbReference>
<proteinExistence type="predicted"/>
<sequence>ITDETLSFVARSRRLLVIVSPNYACQGSQALLELKAGIDSMALGGHLKVILVQYKPVQRQSLVRELRRARVALALVRWQGDKSKELTSRFWKRLRVELPLRRISRDEERCNKEAALMRLSSQNSTNSQTGLISNTSKNPQKVFYCAA</sequence>
<protein>
    <recommendedName>
        <fullName evidence="4">TIR domain-containing protein</fullName>
    </recommendedName>
</protein>
<keyword evidence="1" id="KW-1015">Disulfide bond</keyword>
<dbReference type="PANTHER" id="PTHR11890:SF20">
    <property type="entry name" value="INTERLEUKIN-1 RECEPTOR ACCESSORY PROTEIN"/>
    <property type="match status" value="1"/>
</dbReference>
<feature type="non-terminal residue" evidence="5">
    <location>
        <position position="1"/>
    </location>
</feature>
<evidence type="ECO:0000259" key="4">
    <source>
        <dbReference type="PROSITE" id="PS50104"/>
    </source>
</evidence>
<dbReference type="SUPFAM" id="SSF52200">
    <property type="entry name" value="Toll/Interleukin receptor TIR domain"/>
    <property type="match status" value="1"/>
</dbReference>
<evidence type="ECO:0000256" key="2">
    <source>
        <dbReference type="ARBA" id="ARBA00023180"/>
    </source>
</evidence>
<dbReference type="InterPro" id="IPR035897">
    <property type="entry name" value="Toll_tir_struct_dom_sf"/>
</dbReference>
<name>A0ABU7BGC3_9TELE</name>
<dbReference type="Gene3D" id="3.40.50.10140">
    <property type="entry name" value="Toll/interleukin-1 receptor homology (TIR) domain"/>
    <property type="match status" value="1"/>
</dbReference>
<dbReference type="Pfam" id="PF01582">
    <property type="entry name" value="TIR"/>
    <property type="match status" value="1"/>
</dbReference>
<keyword evidence="2" id="KW-0325">Glycoprotein</keyword>
<evidence type="ECO:0000313" key="6">
    <source>
        <dbReference type="Proteomes" id="UP001345963"/>
    </source>
</evidence>
<reference evidence="5 6" key="1">
    <citation type="submission" date="2021-07" db="EMBL/GenBank/DDBJ databases">
        <authorList>
            <person name="Palmer J.M."/>
        </authorList>
    </citation>
    <scope>NUCLEOTIDE SEQUENCE [LARGE SCALE GENOMIC DNA]</scope>
    <source>
        <strain evidence="5 6">AT_MEX2019</strain>
        <tissue evidence="5">Muscle</tissue>
    </source>
</reference>
<organism evidence="5 6">
    <name type="scientific">Ataeniobius toweri</name>
    <dbReference type="NCBI Taxonomy" id="208326"/>
    <lineage>
        <taxon>Eukaryota</taxon>
        <taxon>Metazoa</taxon>
        <taxon>Chordata</taxon>
        <taxon>Craniata</taxon>
        <taxon>Vertebrata</taxon>
        <taxon>Euteleostomi</taxon>
        <taxon>Actinopterygii</taxon>
        <taxon>Neopterygii</taxon>
        <taxon>Teleostei</taxon>
        <taxon>Neoteleostei</taxon>
        <taxon>Acanthomorphata</taxon>
        <taxon>Ovalentaria</taxon>
        <taxon>Atherinomorphae</taxon>
        <taxon>Cyprinodontiformes</taxon>
        <taxon>Goodeidae</taxon>
        <taxon>Ataeniobius</taxon>
    </lineage>
</organism>
<dbReference type="PROSITE" id="PS50104">
    <property type="entry name" value="TIR"/>
    <property type="match status" value="1"/>
</dbReference>
<dbReference type="EMBL" id="JAHUTI010052571">
    <property type="protein sequence ID" value="MED6249577.1"/>
    <property type="molecule type" value="Genomic_DNA"/>
</dbReference>
<dbReference type="PANTHER" id="PTHR11890">
    <property type="entry name" value="INTERLEUKIN-1 RECEPTOR FAMILY MEMBER"/>
    <property type="match status" value="1"/>
</dbReference>